<keyword evidence="1" id="KW-1133">Transmembrane helix</keyword>
<dbReference type="Proteomes" id="UP000286701">
    <property type="component" value="Unassembled WGS sequence"/>
</dbReference>
<proteinExistence type="predicted"/>
<keyword evidence="1" id="KW-0812">Transmembrane</keyword>
<name>A0A3S3VI25_9SPHI</name>
<reference evidence="2 3" key="1">
    <citation type="submission" date="2019-01" db="EMBL/GenBank/DDBJ databases">
        <title>Mucilaginibacter antarcticum sp. nov., isolated from antarctic soil.</title>
        <authorList>
            <person name="Yan Y.-Q."/>
            <person name="Du Z.-J."/>
        </authorList>
    </citation>
    <scope>NUCLEOTIDE SEQUENCE [LARGE SCALE GENOMIC DNA]</scope>
    <source>
        <strain evidence="2 3">F01003</strain>
    </source>
</reference>
<dbReference type="AlphaFoldDB" id="A0A3S3VI25"/>
<accession>A0A3S3VI25</accession>
<evidence type="ECO:0000313" key="3">
    <source>
        <dbReference type="Proteomes" id="UP000286701"/>
    </source>
</evidence>
<organism evidence="2 3">
    <name type="scientific">Mucilaginibacter gilvus</name>
    <dbReference type="NCBI Taxonomy" id="2305909"/>
    <lineage>
        <taxon>Bacteria</taxon>
        <taxon>Pseudomonadati</taxon>
        <taxon>Bacteroidota</taxon>
        <taxon>Sphingobacteriia</taxon>
        <taxon>Sphingobacteriales</taxon>
        <taxon>Sphingobacteriaceae</taxon>
        <taxon>Mucilaginibacter</taxon>
    </lineage>
</organism>
<feature type="transmembrane region" description="Helical" evidence="1">
    <location>
        <begin position="69"/>
        <end position="89"/>
    </location>
</feature>
<dbReference type="RefSeq" id="WP_128533320.1">
    <property type="nucleotide sequence ID" value="NZ_SBIW01000003.1"/>
</dbReference>
<evidence type="ECO:0000313" key="2">
    <source>
        <dbReference type="EMBL" id="RWY53887.1"/>
    </source>
</evidence>
<dbReference type="EMBL" id="SBIW01000003">
    <property type="protein sequence ID" value="RWY53887.1"/>
    <property type="molecule type" value="Genomic_DNA"/>
</dbReference>
<keyword evidence="1" id="KW-0472">Membrane</keyword>
<comment type="caution">
    <text evidence="2">The sequence shown here is derived from an EMBL/GenBank/DDBJ whole genome shotgun (WGS) entry which is preliminary data.</text>
</comment>
<gene>
    <name evidence="2" type="ORF">EPL05_07430</name>
</gene>
<protein>
    <submittedName>
        <fullName evidence="2">Uncharacterized protein</fullName>
    </submittedName>
</protein>
<keyword evidence="3" id="KW-1185">Reference proteome</keyword>
<sequence length="139" mass="15302">MSELGTPQKIFFRQPGNSDVFSGILSLGSFKLTGEDGRNGFRPEATVQFVDVPEGTLCTITIIHQLPTFVFLIGAVAFVVIGACYTMIADIINSNFRVESLLVFCFLLLIYLISAMGFNIELPELKGFINKLLELDSTN</sequence>
<feature type="transmembrane region" description="Helical" evidence="1">
    <location>
        <begin position="101"/>
        <end position="120"/>
    </location>
</feature>
<evidence type="ECO:0000256" key="1">
    <source>
        <dbReference type="SAM" id="Phobius"/>
    </source>
</evidence>